<reference evidence="1 2" key="1">
    <citation type="submission" date="2023-03" db="EMBL/GenBank/DDBJ databases">
        <authorList>
            <person name="Shen W."/>
            <person name="Cai J."/>
        </authorList>
    </citation>
    <scope>NUCLEOTIDE SEQUENCE [LARGE SCALE GENOMIC DNA]</scope>
    <source>
        <strain evidence="1 2">D6-4</strain>
    </source>
</reference>
<sequence>MLYHEFKEWLEENASAYPIYMEKVTEFQLMKNKGRAGKAKWKDRKVDRAIQGMWESVVANAYEQIKAQKGVPKYNGRQVWLDFMEEKNFLEGFNEGASEVEFE</sequence>
<dbReference type="Proteomes" id="UP001252875">
    <property type="component" value="Unassembled WGS sequence"/>
</dbReference>
<keyword evidence="2" id="KW-1185">Reference proteome</keyword>
<proteinExistence type="predicted"/>
<comment type="caution">
    <text evidence="1">The sequence shown here is derived from an EMBL/GenBank/DDBJ whole genome shotgun (WGS) entry which is preliminary data.</text>
</comment>
<organism evidence="1 2">
    <name type="scientific">Enterococcus hulanensis</name>
    <dbReference type="NCBI Taxonomy" id="2559929"/>
    <lineage>
        <taxon>Bacteria</taxon>
        <taxon>Bacillati</taxon>
        <taxon>Bacillota</taxon>
        <taxon>Bacilli</taxon>
        <taxon>Lactobacillales</taxon>
        <taxon>Enterococcaceae</taxon>
        <taxon>Enterococcus</taxon>
    </lineage>
</organism>
<dbReference type="EMBL" id="JARPYI010000009">
    <property type="protein sequence ID" value="MDT2601034.1"/>
    <property type="molecule type" value="Genomic_DNA"/>
</dbReference>
<name>A0ABU3F1N6_9ENTE</name>
<dbReference type="RefSeq" id="WP_270692798.1">
    <property type="nucleotide sequence ID" value="NZ_JARPYH010000005.1"/>
</dbReference>
<gene>
    <name evidence="1" type="ORF">P7D85_14705</name>
</gene>
<evidence type="ECO:0000313" key="1">
    <source>
        <dbReference type="EMBL" id="MDT2601034.1"/>
    </source>
</evidence>
<protein>
    <submittedName>
        <fullName evidence="1">Uncharacterized protein</fullName>
    </submittedName>
</protein>
<accession>A0ABU3F1N6</accession>
<evidence type="ECO:0000313" key="2">
    <source>
        <dbReference type="Proteomes" id="UP001252875"/>
    </source>
</evidence>